<gene>
    <name evidence="5" type="ORF">CLEI1391_LOCUS5645</name>
</gene>
<dbReference type="InterPro" id="IPR048289">
    <property type="entry name" value="RRM2_NsCP33-like"/>
</dbReference>
<feature type="region of interest" description="Disordered" evidence="3">
    <location>
        <begin position="114"/>
        <end position="185"/>
    </location>
</feature>
<dbReference type="InterPro" id="IPR012677">
    <property type="entry name" value="Nucleotide-bd_a/b_plait_sf"/>
</dbReference>
<accession>A0A7S0RCQ5</accession>
<evidence type="ECO:0000313" key="5">
    <source>
        <dbReference type="EMBL" id="CAD8673121.1"/>
    </source>
</evidence>
<dbReference type="PANTHER" id="PTHR48027">
    <property type="entry name" value="HETEROGENEOUS NUCLEAR RIBONUCLEOPROTEIN 87F-RELATED"/>
    <property type="match status" value="1"/>
</dbReference>
<dbReference type="SMART" id="SM00360">
    <property type="entry name" value="RRM"/>
    <property type="match status" value="1"/>
</dbReference>
<reference evidence="5" key="1">
    <citation type="submission" date="2021-01" db="EMBL/GenBank/DDBJ databases">
        <authorList>
            <person name="Corre E."/>
            <person name="Pelletier E."/>
            <person name="Niang G."/>
            <person name="Scheremetjew M."/>
            <person name="Finn R."/>
            <person name="Kale V."/>
            <person name="Holt S."/>
            <person name="Cochrane G."/>
            <person name="Meng A."/>
            <person name="Brown T."/>
            <person name="Cohen L."/>
        </authorList>
    </citation>
    <scope>NUCLEOTIDE SEQUENCE</scope>
    <source>
        <strain evidence="5">SAG 11-49</strain>
    </source>
</reference>
<feature type="compositionally biased region" description="Basic and acidic residues" evidence="3">
    <location>
        <begin position="166"/>
        <end position="185"/>
    </location>
</feature>
<dbReference type="EMBL" id="HBFB01009925">
    <property type="protein sequence ID" value="CAD8673121.1"/>
    <property type="molecule type" value="Transcribed_RNA"/>
</dbReference>
<organism evidence="5">
    <name type="scientific">Chlamydomonas leiostraca</name>
    <dbReference type="NCBI Taxonomy" id="1034604"/>
    <lineage>
        <taxon>Eukaryota</taxon>
        <taxon>Viridiplantae</taxon>
        <taxon>Chlorophyta</taxon>
        <taxon>core chlorophytes</taxon>
        <taxon>Chlorophyceae</taxon>
        <taxon>CS clade</taxon>
        <taxon>Chlamydomonadales</taxon>
        <taxon>Chlamydomonadaceae</taxon>
        <taxon>Chlamydomonas</taxon>
    </lineage>
</organism>
<name>A0A7S0RCQ5_9CHLO</name>
<dbReference type="SUPFAM" id="SSF54928">
    <property type="entry name" value="RNA-binding domain, RBD"/>
    <property type="match status" value="1"/>
</dbReference>
<dbReference type="InterPro" id="IPR052462">
    <property type="entry name" value="SLIRP/GR-RBP-like"/>
</dbReference>
<evidence type="ECO:0000256" key="1">
    <source>
        <dbReference type="ARBA" id="ARBA00022884"/>
    </source>
</evidence>
<evidence type="ECO:0000256" key="2">
    <source>
        <dbReference type="PROSITE-ProRule" id="PRU00176"/>
    </source>
</evidence>
<dbReference type="Gene3D" id="3.30.70.330">
    <property type="match status" value="1"/>
</dbReference>
<feature type="compositionally biased region" description="Gly residues" evidence="3">
    <location>
        <begin position="124"/>
        <end position="165"/>
    </location>
</feature>
<dbReference type="Pfam" id="PF00076">
    <property type="entry name" value="RRM_1"/>
    <property type="match status" value="1"/>
</dbReference>
<dbReference type="AlphaFoldDB" id="A0A7S0RCQ5"/>
<evidence type="ECO:0000256" key="3">
    <source>
        <dbReference type="SAM" id="MobiDB-lite"/>
    </source>
</evidence>
<keyword evidence="1 2" id="KW-0694">RNA-binding</keyword>
<dbReference type="PROSITE" id="PS50102">
    <property type="entry name" value="RRM"/>
    <property type="match status" value="1"/>
</dbReference>
<sequence length="185" mass="18791">MLALSGRVLAARFASARPTLVAHRAGLVVAVRAAAQESSMSKKLYIGNLSWDTRKEDLSELFSKYGEVEDAFVATDRDTGRSRGFGFVTLDAGAADNAVSELNESEFMGRNIRVNEAQPQGERPAGGRGGYGGGRGGGGYGGGGRGGGGRGYSGGRGGRGGGGYGGDRRGGGGGYGERRGGGGDY</sequence>
<dbReference type="InterPro" id="IPR000504">
    <property type="entry name" value="RRM_dom"/>
</dbReference>
<dbReference type="GO" id="GO:0003723">
    <property type="term" value="F:RNA binding"/>
    <property type="evidence" value="ECO:0007669"/>
    <property type="project" value="UniProtKB-UniRule"/>
</dbReference>
<proteinExistence type="predicted"/>
<dbReference type="CDD" id="cd21608">
    <property type="entry name" value="RRM2_NsCP33_like"/>
    <property type="match status" value="1"/>
</dbReference>
<protein>
    <recommendedName>
        <fullName evidence="4">RRM domain-containing protein</fullName>
    </recommendedName>
</protein>
<dbReference type="InterPro" id="IPR035979">
    <property type="entry name" value="RBD_domain_sf"/>
</dbReference>
<evidence type="ECO:0000259" key="4">
    <source>
        <dbReference type="PROSITE" id="PS50102"/>
    </source>
</evidence>
<dbReference type="FunFam" id="3.30.70.330:FF:001150">
    <property type="entry name" value="RNP-1 like RNA-binding protein"/>
    <property type="match status" value="1"/>
</dbReference>
<feature type="domain" description="RRM" evidence="4">
    <location>
        <begin position="42"/>
        <end position="119"/>
    </location>
</feature>